<protein>
    <submittedName>
        <fullName evidence="1">Uncharacterized protein</fullName>
    </submittedName>
</protein>
<evidence type="ECO:0000313" key="2">
    <source>
        <dbReference type="Proteomes" id="UP000091846"/>
    </source>
</evidence>
<evidence type="ECO:0000313" key="1">
    <source>
        <dbReference type="EMBL" id="OBI42990.1"/>
    </source>
</evidence>
<dbReference type="Proteomes" id="UP000091846">
    <property type="component" value="Unassembled WGS sequence"/>
</dbReference>
<name>A0A1A2YYB0_9MYCO</name>
<dbReference type="AlphaFoldDB" id="A0A1A2YYB0"/>
<dbReference type="EMBL" id="LZKI01000064">
    <property type="protein sequence ID" value="OBI42990.1"/>
    <property type="molecule type" value="Genomic_DNA"/>
</dbReference>
<gene>
    <name evidence="1" type="ORF">A5708_19315</name>
</gene>
<sequence>MTTSTRPFEIIDQARRRYLAGNPVRLNTIPAFDHATGEPAGEMTFPNIGDIQIVGCKLGMEYLAICHDEDAVEDWIHTAMGIVKNPELAGILFANVFRGINTLLGLIIEDAGIRDRMHRNAVEAWGLDFMEAFGTTEDDDPATDEPF</sequence>
<dbReference type="RefSeq" id="WP_065028165.1">
    <property type="nucleotide sequence ID" value="NZ_LZKI01000064.1"/>
</dbReference>
<comment type="caution">
    <text evidence="1">The sequence shown here is derived from an EMBL/GenBank/DDBJ whole genome shotgun (WGS) entry which is preliminary data.</text>
</comment>
<proteinExistence type="predicted"/>
<reference evidence="1 2" key="1">
    <citation type="submission" date="2016-06" db="EMBL/GenBank/DDBJ databases">
        <authorList>
            <person name="Kjaerup R.B."/>
            <person name="Dalgaard T.S."/>
            <person name="Juul-Madsen H.R."/>
        </authorList>
    </citation>
    <scope>NUCLEOTIDE SEQUENCE [LARGE SCALE GENOMIC DNA]</scope>
    <source>
        <strain evidence="1 2">E1334</strain>
    </source>
</reference>
<dbReference type="OrthoDB" id="4774011at2"/>
<accession>A0A1A2YYB0</accession>
<organism evidence="1 2">
    <name type="scientific">Mycobacterium colombiense</name>
    <dbReference type="NCBI Taxonomy" id="339268"/>
    <lineage>
        <taxon>Bacteria</taxon>
        <taxon>Bacillati</taxon>
        <taxon>Actinomycetota</taxon>
        <taxon>Actinomycetes</taxon>
        <taxon>Mycobacteriales</taxon>
        <taxon>Mycobacteriaceae</taxon>
        <taxon>Mycobacterium</taxon>
        <taxon>Mycobacterium avium complex (MAC)</taxon>
    </lineage>
</organism>